<dbReference type="InterPro" id="IPR051020">
    <property type="entry name" value="ALDH-related_metabolic_enz"/>
</dbReference>
<dbReference type="InterPro" id="IPR016163">
    <property type="entry name" value="Ald_DH_C"/>
</dbReference>
<evidence type="ECO:0000259" key="4">
    <source>
        <dbReference type="Pfam" id="PF00171"/>
    </source>
</evidence>
<dbReference type="InterPro" id="IPR016161">
    <property type="entry name" value="Ald_DH/histidinol_DH"/>
</dbReference>
<dbReference type="Pfam" id="PF00171">
    <property type="entry name" value="Aldedh"/>
    <property type="match status" value="1"/>
</dbReference>
<reference evidence="5" key="1">
    <citation type="submission" date="2020-12" db="EMBL/GenBank/DDBJ databases">
        <title>Leucobacter sp. CAS1, isolated from Chromium sludge.</title>
        <authorList>
            <person name="Xu Z."/>
        </authorList>
    </citation>
    <scope>NUCLEOTIDE SEQUENCE</scope>
    <source>
        <strain evidence="5">CSA1</strain>
    </source>
</reference>
<dbReference type="GO" id="GO:0008911">
    <property type="term" value="F:lactaldehyde dehydrogenase (NAD+) activity"/>
    <property type="evidence" value="ECO:0007669"/>
    <property type="project" value="TreeGrafter"/>
</dbReference>
<dbReference type="SUPFAM" id="SSF53720">
    <property type="entry name" value="ALDH-like"/>
    <property type="match status" value="1"/>
</dbReference>
<dbReference type="PANTHER" id="PTHR42991:SF1">
    <property type="entry name" value="ALDEHYDE DEHYDROGENASE"/>
    <property type="match status" value="1"/>
</dbReference>
<name>A0A934UTK7_9MICO</name>
<keyword evidence="2" id="KW-0560">Oxidoreductase</keyword>
<dbReference type="Gene3D" id="3.40.605.10">
    <property type="entry name" value="Aldehyde Dehydrogenase, Chain A, domain 1"/>
    <property type="match status" value="1"/>
</dbReference>
<sequence>MFATRSRCRGGSDGHRRRAHARPTAQPPQPQGDLVTDTRPLAQPLLAPAGALPIGDGWRPAAETSPVVFPFDGGVVAQAPVGTAADSADALDAAEAARAEVAALTTAQRKSILTAVHDRLRAEAERIEDLLILETGKPRVDCRTEVSRTIVTLQATAEEASRIHGETVPLDLQELGRGMIGYYTRKPAGVVVAIAGFNYPLLLATHKLAPAIAAGCPVIVKPAPNTPLATLELIAIVREVLADHDVTPAAVQLVNGGPSVGETLVRDPRAQVVSFTGSAKIGHLIAQQAAPRKTLLELGSNTGFIVAADADVEAAVDAVVAGGFYANGQACISVQRILLERPVADRFAAHLAERVAELVVGDPRDAATNVAPVINAASGERIRAMIDRAVSAGARVLVGPGESREADPGSAGAAGPAMIRPTVLGDVPADVDVWAEEIFGPVVCLTTVDSVDEAIDLVNDSRYGLQAAIFTSSLESAFAAVERLEVGGVVVNEIPGFRSDIMPYGGVKDSGVGREGPRYAIEEYTVTRMAMIRPRAR</sequence>
<feature type="region of interest" description="Disordered" evidence="3">
    <location>
        <begin position="1"/>
        <end position="36"/>
    </location>
</feature>
<evidence type="ECO:0000313" key="6">
    <source>
        <dbReference type="Proteomes" id="UP000608530"/>
    </source>
</evidence>
<accession>A0A934UTK7</accession>
<dbReference type="PANTHER" id="PTHR42991">
    <property type="entry name" value="ALDEHYDE DEHYDROGENASE"/>
    <property type="match status" value="1"/>
</dbReference>
<feature type="domain" description="Aldehyde dehydrogenase" evidence="4">
    <location>
        <begin position="59"/>
        <end position="528"/>
    </location>
</feature>
<dbReference type="InterPro" id="IPR016162">
    <property type="entry name" value="Ald_DH_N"/>
</dbReference>
<proteinExistence type="inferred from homology"/>
<dbReference type="AlphaFoldDB" id="A0A934UTK7"/>
<dbReference type="EMBL" id="JAEHOH010000001">
    <property type="protein sequence ID" value="MBK0417815.1"/>
    <property type="molecule type" value="Genomic_DNA"/>
</dbReference>
<evidence type="ECO:0000256" key="1">
    <source>
        <dbReference type="ARBA" id="ARBA00009986"/>
    </source>
</evidence>
<comment type="similarity">
    <text evidence="1">Belongs to the aldehyde dehydrogenase family.</text>
</comment>
<gene>
    <name evidence="5" type="ORF">JD276_02035</name>
</gene>
<evidence type="ECO:0000256" key="3">
    <source>
        <dbReference type="SAM" id="MobiDB-lite"/>
    </source>
</evidence>
<comment type="caution">
    <text evidence="5">The sequence shown here is derived from an EMBL/GenBank/DDBJ whole genome shotgun (WGS) entry which is preliminary data.</text>
</comment>
<organism evidence="5 6">
    <name type="scientific">Leucobacter chromiisoli</name>
    <dbReference type="NCBI Taxonomy" id="2796471"/>
    <lineage>
        <taxon>Bacteria</taxon>
        <taxon>Bacillati</taxon>
        <taxon>Actinomycetota</taxon>
        <taxon>Actinomycetes</taxon>
        <taxon>Micrococcales</taxon>
        <taxon>Microbacteriaceae</taxon>
        <taxon>Leucobacter</taxon>
    </lineage>
</organism>
<dbReference type="InterPro" id="IPR015590">
    <property type="entry name" value="Aldehyde_DH_dom"/>
</dbReference>
<keyword evidence="6" id="KW-1185">Reference proteome</keyword>
<evidence type="ECO:0000256" key="2">
    <source>
        <dbReference type="ARBA" id="ARBA00023002"/>
    </source>
</evidence>
<protein>
    <submittedName>
        <fullName evidence="5">Aldehyde dehydrogenase family protein</fullName>
    </submittedName>
</protein>
<dbReference type="Gene3D" id="3.40.309.10">
    <property type="entry name" value="Aldehyde Dehydrogenase, Chain A, domain 2"/>
    <property type="match status" value="1"/>
</dbReference>
<dbReference type="Proteomes" id="UP000608530">
    <property type="component" value="Unassembled WGS sequence"/>
</dbReference>
<evidence type="ECO:0000313" key="5">
    <source>
        <dbReference type="EMBL" id="MBK0417815.1"/>
    </source>
</evidence>